<gene>
    <name evidence="2" type="ORF">GCM10023214_61950</name>
</gene>
<reference evidence="3" key="1">
    <citation type="journal article" date="2019" name="Int. J. Syst. Evol. Microbiol.">
        <title>The Global Catalogue of Microorganisms (GCM) 10K type strain sequencing project: providing services to taxonomists for standard genome sequencing and annotation.</title>
        <authorList>
            <consortium name="The Broad Institute Genomics Platform"/>
            <consortium name="The Broad Institute Genome Sequencing Center for Infectious Disease"/>
            <person name="Wu L."/>
            <person name="Ma J."/>
        </authorList>
    </citation>
    <scope>NUCLEOTIDE SEQUENCE [LARGE SCALE GENOMIC DNA]</scope>
    <source>
        <strain evidence="3">JCM 18054</strain>
    </source>
</reference>
<dbReference type="EMBL" id="BAABIB010000120">
    <property type="protein sequence ID" value="GAA4661323.1"/>
    <property type="molecule type" value="Genomic_DNA"/>
</dbReference>
<name>A0ABP8VGA0_9PSEU</name>
<keyword evidence="3" id="KW-1185">Reference proteome</keyword>
<accession>A0ABP8VGA0</accession>
<evidence type="ECO:0000256" key="1">
    <source>
        <dbReference type="SAM" id="MobiDB-lite"/>
    </source>
</evidence>
<dbReference type="RefSeq" id="WP_346055779.1">
    <property type="nucleotide sequence ID" value="NZ_BAABIB010000120.1"/>
</dbReference>
<feature type="compositionally biased region" description="Basic and acidic residues" evidence="1">
    <location>
        <begin position="60"/>
        <end position="70"/>
    </location>
</feature>
<feature type="region of interest" description="Disordered" evidence="1">
    <location>
        <begin position="45"/>
        <end position="77"/>
    </location>
</feature>
<dbReference type="Proteomes" id="UP001500192">
    <property type="component" value="Unassembled WGS sequence"/>
</dbReference>
<sequence>MGTGLNSGFMAAVWWSNAHHPELFEVTGADAWKEFLLLPVQEAPPASTRTGLCRGRPHRPRTDGTGERTSKRATTPFMLVKPAALGQPAEVDRGETEVGEQCAQCLLGIGVVA</sequence>
<protein>
    <submittedName>
        <fullName evidence="2">Uncharacterized protein</fullName>
    </submittedName>
</protein>
<proteinExistence type="predicted"/>
<evidence type="ECO:0000313" key="2">
    <source>
        <dbReference type="EMBL" id="GAA4661323.1"/>
    </source>
</evidence>
<comment type="caution">
    <text evidence="2">The sequence shown here is derived from an EMBL/GenBank/DDBJ whole genome shotgun (WGS) entry which is preliminary data.</text>
</comment>
<evidence type="ECO:0000313" key="3">
    <source>
        <dbReference type="Proteomes" id="UP001500192"/>
    </source>
</evidence>
<organism evidence="2 3">
    <name type="scientific">Amycolatopsis dongchuanensis</name>
    <dbReference type="NCBI Taxonomy" id="1070866"/>
    <lineage>
        <taxon>Bacteria</taxon>
        <taxon>Bacillati</taxon>
        <taxon>Actinomycetota</taxon>
        <taxon>Actinomycetes</taxon>
        <taxon>Pseudonocardiales</taxon>
        <taxon>Pseudonocardiaceae</taxon>
        <taxon>Amycolatopsis</taxon>
    </lineage>
</organism>